<comment type="caution">
    <text evidence="1">The sequence shown here is derived from an EMBL/GenBank/DDBJ whole genome shotgun (WGS) entry which is preliminary data.</text>
</comment>
<dbReference type="AlphaFoldDB" id="A0A9Q1K939"/>
<sequence>MKYPWWNLVYVDLLPAMQNFRTVLGQPWASGHEDNNGDILTSTCFNIPDLSKCIHRGAQSLYRGQLLEFPLSPWSYLRECLTITSPYASDPDRTTSLLAYVQFTATEPGASRTKALELYQPIRCDGDCSVGHGEIRAFADVEIVVCLRVGGGRTMEWAVYLPLILP</sequence>
<dbReference type="EMBL" id="JAKOGI010000247">
    <property type="protein sequence ID" value="KAJ8438621.1"/>
    <property type="molecule type" value="Genomic_DNA"/>
</dbReference>
<evidence type="ECO:0000313" key="2">
    <source>
        <dbReference type="Proteomes" id="UP001153076"/>
    </source>
</evidence>
<proteinExistence type="predicted"/>
<evidence type="ECO:0000313" key="1">
    <source>
        <dbReference type="EMBL" id="KAJ8438621.1"/>
    </source>
</evidence>
<organism evidence="1 2">
    <name type="scientific">Carnegiea gigantea</name>
    <dbReference type="NCBI Taxonomy" id="171969"/>
    <lineage>
        <taxon>Eukaryota</taxon>
        <taxon>Viridiplantae</taxon>
        <taxon>Streptophyta</taxon>
        <taxon>Embryophyta</taxon>
        <taxon>Tracheophyta</taxon>
        <taxon>Spermatophyta</taxon>
        <taxon>Magnoliopsida</taxon>
        <taxon>eudicotyledons</taxon>
        <taxon>Gunneridae</taxon>
        <taxon>Pentapetalae</taxon>
        <taxon>Caryophyllales</taxon>
        <taxon>Cactineae</taxon>
        <taxon>Cactaceae</taxon>
        <taxon>Cactoideae</taxon>
        <taxon>Echinocereeae</taxon>
        <taxon>Carnegiea</taxon>
    </lineage>
</organism>
<protein>
    <submittedName>
        <fullName evidence="1">Uncharacterized protein</fullName>
    </submittedName>
</protein>
<accession>A0A9Q1K939</accession>
<name>A0A9Q1K939_9CARY</name>
<gene>
    <name evidence="1" type="ORF">Cgig2_017959</name>
</gene>
<dbReference type="Proteomes" id="UP001153076">
    <property type="component" value="Unassembled WGS sequence"/>
</dbReference>
<reference evidence="1" key="1">
    <citation type="submission" date="2022-04" db="EMBL/GenBank/DDBJ databases">
        <title>Carnegiea gigantea Genome sequencing and assembly v2.</title>
        <authorList>
            <person name="Copetti D."/>
            <person name="Sanderson M.J."/>
            <person name="Burquez A."/>
            <person name="Wojciechowski M.F."/>
        </authorList>
    </citation>
    <scope>NUCLEOTIDE SEQUENCE</scope>
    <source>
        <strain evidence="1">SGP5-SGP5p</strain>
        <tissue evidence="1">Aerial part</tissue>
    </source>
</reference>
<keyword evidence="2" id="KW-1185">Reference proteome</keyword>